<feature type="non-terminal residue" evidence="2">
    <location>
        <position position="80"/>
    </location>
</feature>
<dbReference type="AlphaFoldDB" id="A0AAV5T9T6"/>
<proteinExistence type="predicted"/>
<gene>
    <name evidence="2" type="ORF">PENTCL1PPCAC_14512</name>
</gene>
<accession>A0AAV5T9T6</accession>
<feature type="transmembrane region" description="Helical" evidence="1">
    <location>
        <begin position="12"/>
        <end position="35"/>
    </location>
</feature>
<comment type="caution">
    <text evidence="2">The sequence shown here is derived from an EMBL/GenBank/DDBJ whole genome shotgun (WGS) entry which is preliminary data.</text>
</comment>
<keyword evidence="1" id="KW-1133">Transmembrane helix</keyword>
<sequence>SLKVMTPVKRVIVSSLIVTFVYLFSWFLTISIYTFSTNISQYFDVPLSTVLMFGWVPVSIAFSQTHYVYFFVKAWNRHAF</sequence>
<feature type="transmembrane region" description="Helical" evidence="1">
    <location>
        <begin position="47"/>
        <end position="72"/>
    </location>
</feature>
<dbReference type="EMBL" id="BTSX01000004">
    <property type="protein sequence ID" value="GMS92337.1"/>
    <property type="molecule type" value="Genomic_DNA"/>
</dbReference>
<evidence type="ECO:0000313" key="2">
    <source>
        <dbReference type="EMBL" id="GMS92337.1"/>
    </source>
</evidence>
<protein>
    <recommendedName>
        <fullName evidence="4">G protein-coupled receptor</fullName>
    </recommendedName>
</protein>
<organism evidence="2 3">
    <name type="scientific">Pristionchus entomophagus</name>
    <dbReference type="NCBI Taxonomy" id="358040"/>
    <lineage>
        <taxon>Eukaryota</taxon>
        <taxon>Metazoa</taxon>
        <taxon>Ecdysozoa</taxon>
        <taxon>Nematoda</taxon>
        <taxon>Chromadorea</taxon>
        <taxon>Rhabditida</taxon>
        <taxon>Rhabditina</taxon>
        <taxon>Diplogasteromorpha</taxon>
        <taxon>Diplogasteroidea</taxon>
        <taxon>Neodiplogasteridae</taxon>
        <taxon>Pristionchus</taxon>
    </lineage>
</organism>
<evidence type="ECO:0000313" key="3">
    <source>
        <dbReference type="Proteomes" id="UP001432027"/>
    </source>
</evidence>
<evidence type="ECO:0000256" key="1">
    <source>
        <dbReference type="SAM" id="Phobius"/>
    </source>
</evidence>
<reference evidence="2" key="1">
    <citation type="submission" date="2023-10" db="EMBL/GenBank/DDBJ databases">
        <title>Genome assembly of Pristionchus species.</title>
        <authorList>
            <person name="Yoshida K."/>
            <person name="Sommer R.J."/>
        </authorList>
    </citation>
    <scope>NUCLEOTIDE SEQUENCE</scope>
    <source>
        <strain evidence="2">RS0144</strain>
    </source>
</reference>
<evidence type="ECO:0008006" key="4">
    <source>
        <dbReference type="Google" id="ProtNLM"/>
    </source>
</evidence>
<dbReference type="Proteomes" id="UP001432027">
    <property type="component" value="Unassembled WGS sequence"/>
</dbReference>
<name>A0AAV5T9T6_9BILA</name>
<keyword evidence="3" id="KW-1185">Reference proteome</keyword>
<feature type="non-terminal residue" evidence="2">
    <location>
        <position position="1"/>
    </location>
</feature>
<keyword evidence="1" id="KW-0472">Membrane</keyword>
<keyword evidence="1" id="KW-0812">Transmembrane</keyword>